<evidence type="ECO:0000313" key="3">
    <source>
        <dbReference type="Proteomes" id="UP000601435"/>
    </source>
</evidence>
<name>A0A812JUY0_9DINO</name>
<feature type="non-terminal residue" evidence="2">
    <location>
        <position position="1"/>
    </location>
</feature>
<keyword evidence="3" id="KW-1185">Reference proteome</keyword>
<evidence type="ECO:0000313" key="2">
    <source>
        <dbReference type="EMBL" id="CAE7217487.1"/>
    </source>
</evidence>
<sequence length="275" mass="30442">KGPIKHMDTQSTMPWATESQDSPGVPNLVLADLLELQKDELGRALFFDSLRLGPGASSFREFVLNGLCFLDGETMMKDDGASEANERLKHVHRVTAQLIKDAQEKARVCNHFIAEGYEKVLTSAQMSVAKVKAKADQDSDKGKALLQKQKADMWLSKEVAALDKRKTDLSLAATKAASFAAGKVHALIGHLRFTGLLSDHFTEQMEIWSQLDSTDAAARSVRKALPEKKVAPVVLFEVLVPKSRFLIQPQITCFEVLVPKSRIQIQPQITCFEVL</sequence>
<comment type="caution">
    <text evidence="2">The sequence shown here is derived from an EMBL/GenBank/DDBJ whole genome shotgun (WGS) entry which is preliminary data.</text>
</comment>
<protein>
    <submittedName>
        <fullName evidence="2">F5 protein</fullName>
    </submittedName>
</protein>
<accession>A0A812JUY0</accession>
<gene>
    <name evidence="2" type="primary">F5</name>
    <name evidence="2" type="ORF">SNEC2469_LOCUS2591</name>
</gene>
<dbReference type="EMBL" id="CAJNJA010006919">
    <property type="protein sequence ID" value="CAE7217487.1"/>
    <property type="molecule type" value="Genomic_DNA"/>
</dbReference>
<feature type="compositionally biased region" description="Polar residues" evidence="1">
    <location>
        <begin position="9"/>
        <end position="21"/>
    </location>
</feature>
<organism evidence="2 3">
    <name type="scientific">Symbiodinium necroappetens</name>
    <dbReference type="NCBI Taxonomy" id="1628268"/>
    <lineage>
        <taxon>Eukaryota</taxon>
        <taxon>Sar</taxon>
        <taxon>Alveolata</taxon>
        <taxon>Dinophyceae</taxon>
        <taxon>Suessiales</taxon>
        <taxon>Symbiodiniaceae</taxon>
        <taxon>Symbiodinium</taxon>
    </lineage>
</organism>
<dbReference type="Proteomes" id="UP000601435">
    <property type="component" value="Unassembled WGS sequence"/>
</dbReference>
<dbReference type="OrthoDB" id="10524025at2759"/>
<feature type="region of interest" description="Disordered" evidence="1">
    <location>
        <begin position="1"/>
        <end position="21"/>
    </location>
</feature>
<proteinExistence type="predicted"/>
<dbReference type="AlphaFoldDB" id="A0A812JUY0"/>
<feature type="non-terminal residue" evidence="2">
    <location>
        <position position="275"/>
    </location>
</feature>
<reference evidence="2" key="1">
    <citation type="submission" date="2021-02" db="EMBL/GenBank/DDBJ databases">
        <authorList>
            <person name="Dougan E. K."/>
            <person name="Rhodes N."/>
            <person name="Thang M."/>
            <person name="Chan C."/>
        </authorList>
    </citation>
    <scope>NUCLEOTIDE SEQUENCE</scope>
</reference>
<evidence type="ECO:0000256" key="1">
    <source>
        <dbReference type="SAM" id="MobiDB-lite"/>
    </source>
</evidence>